<evidence type="ECO:0000313" key="8">
    <source>
        <dbReference type="EMBL" id="KAF7512729.1"/>
    </source>
</evidence>
<evidence type="ECO:0000259" key="7">
    <source>
        <dbReference type="PROSITE" id="PS50850"/>
    </source>
</evidence>
<feature type="transmembrane region" description="Helical" evidence="6">
    <location>
        <begin position="340"/>
        <end position="365"/>
    </location>
</feature>
<feature type="transmembrane region" description="Helical" evidence="6">
    <location>
        <begin position="385"/>
        <end position="406"/>
    </location>
</feature>
<feature type="compositionally biased region" description="Basic and acidic residues" evidence="5">
    <location>
        <begin position="9"/>
        <end position="26"/>
    </location>
</feature>
<proteinExistence type="predicted"/>
<dbReference type="SUPFAM" id="SSF103473">
    <property type="entry name" value="MFS general substrate transporter"/>
    <property type="match status" value="1"/>
</dbReference>
<keyword evidence="9" id="KW-1185">Reference proteome</keyword>
<dbReference type="EMBL" id="JAACFV010000010">
    <property type="protein sequence ID" value="KAF7512729.1"/>
    <property type="molecule type" value="Genomic_DNA"/>
</dbReference>
<evidence type="ECO:0000256" key="6">
    <source>
        <dbReference type="SAM" id="Phobius"/>
    </source>
</evidence>
<dbReference type="PANTHER" id="PTHR23502">
    <property type="entry name" value="MAJOR FACILITATOR SUPERFAMILY"/>
    <property type="match status" value="1"/>
</dbReference>
<evidence type="ECO:0000256" key="3">
    <source>
        <dbReference type="ARBA" id="ARBA00022989"/>
    </source>
</evidence>
<feature type="domain" description="Major facilitator superfamily (MFS) profile" evidence="7">
    <location>
        <begin position="73"/>
        <end position="511"/>
    </location>
</feature>
<accession>A0A8H7AQZ7</accession>
<evidence type="ECO:0000256" key="2">
    <source>
        <dbReference type="ARBA" id="ARBA00022692"/>
    </source>
</evidence>
<feature type="transmembrane region" description="Helical" evidence="6">
    <location>
        <begin position="196"/>
        <end position="218"/>
    </location>
</feature>
<feature type="transmembrane region" description="Helical" evidence="6">
    <location>
        <begin position="116"/>
        <end position="132"/>
    </location>
</feature>
<keyword evidence="3 6" id="KW-1133">Transmembrane helix</keyword>
<dbReference type="PROSITE" id="PS50850">
    <property type="entry name" value="MFS"/>
    <property type="match status" value="1"/>
</dbReference>
<dbReference type="InterPro" id="IPR011701">
    <property type="entry name" value="MFS"/>
</dbReference>
<dbReference type="FunFam" id="1.20.1250.20:FF:000088">
    <property type="entry name" value="MFS multidrug transporter, putative"/>
    <property type="match status" value="1"/>
</dbReference>
<feature type="transmembrane region" description="Helical" evidence="6">
    <location>
        <begin position="413"/>
        <end position="431"/>
    </location>
</feature>
<feature type="region of interest" description="Disordered" evidence="5">
    <location>
        <begin position="1"/>
        <end position="51"/>
    </location>
</feature>
<dbReference type="AlphaFoldDB" id="A0A8H7AQZ7"/>
<keyword evidence="4 6" id="KW-0472">Membrane</keyword>
<feature type="transmembrane region" description="Helical" evidence="6">
    <location>
        <begin position="170"/>
        <end position="190"/>
    </location>
</feature>
<dbReference type="Proteomes" id="UP000606974">
    <property type="component" value="Unassembled WGS sequence"/>
</dbReference>
<dbReference type="PANTHER" id="PTHR23502:SF3">
    <property type="entry name" value="MAJOR FACILITATOR SUPERFAMILY (MFS) PROFILE DOMAIN-CONTAINING PROTEIN-RELATED"/>
    <property type="match status" value="1"/>
</dbReference>
<feature type="compositionally biased region" description="Polar residues" evidence="5">
    <location>
        <begin position="27"/>
        <end position="39"/>
    </location>
</feature>
<evidence type="ECO:0000313" key="9">
    <source>
        <dbReference type="Proteomes" id="UP000606974"/>
    </source>
</evidence>
<name>A0A8H7AQZ7_9EURO</name>
<feature type="transmembrane region" description="Helical" evidence="6">
    <location>
        <begin position="482"/>
        <end position="505"/>
    </location>
</feature>
<keyword evidence="2 6" id="KW-0812">Transmembrane</keyword>
<evidence type="ECO:0000256" key="1">
    <source>
        <dbReference type="ARBA" id="ARBA00004141"/>
    </source>
</evidence>
<dbReference type="Pfam" id="PF07690">
    <property type="entry name" value="MFS_1"/>
    <property type="match status" value="1"/>
</dbReference>
<organism evidence="8 9">
    <name type="scientific">Endocarpon pusillum</name>
    <dbReference type="NCBI Taxonomy" id="364733"/>
    <lineage>
        <taxon>Eukaryota</taxon>
        <taxon>Fungi</taxon>
        <taxon>Dikarya</taxon>
        <taxon>Ascomycota</taxon>
        <taxon>Pezizomycotina</taxon>
        <taxon>Eurotiomycetes</taxon>
        <taxon>Chaetothyriomycetidae</taxon>
        <taxon>Verrucariales</taxon>
        <taxon>Verrucariaceae</taxon>
        <taxon>Endocarpon</taxon>
    </lineage>
</organism>
<evidence type="ECO:0000256" key="4">
    <source>
        <dbReference type="ARBA" id="ARBA00023136"/>
    </source>
</evidence>
<comment type="subcellular location">
    <subcellularLocation>
        <location evidence="1">Membrane</location>
        <topology evidence="1">Multi-pass membrane protein</topology>
    </subcellularLocation>
</comment>
<evidence type="ECO:0000256" key="5">
    <source>
        <dbReference type="SAM" id="MobiDB-lite"/>
    </source>
</evidence>
<dbReference type="OrthoDB" id="5376138at2759"/>
<gene>
    <name evidence="8" type="ORF">GJ744_000296</name>
</gene>
<dbReference type="Gene3D" id="1.20.1250.20">
    <property type="entry name" value="MFS general substrate transporter like domains"/>
    <property type="match status" value="1"/>
</dbReference>
<sequence>MQYVDSDGSETHQEKPVEHVPGDKQETLGTTGQDLTATGQAAAHPQRPDGKVELTEDDAYEKLGYSYPEWKKWMILVTILCIQTSMNSNASMYGFGVDGISERYGVSTTKARLGQFLFLVTYAFGCELWAPWSEEFGRWPTQQLSLFLVNIWQIPSALAPNFGTLLVARGLGGLSSAGGSVTLGVIADLYQPEDTGFQYAVAFVILSSVGGAPVGAVIGGFVGQYRSFEWIFWVLLIMGGIVQVLHFFLVPETRATVLLDREAKKRRKNGQKNIYGPDELKEKRFSGREVARIWWRPFLMFFTEPIVLFLALLSGFSDSLIFTFLEAFTPVFEQWGFETYQIGLCFLSSLVGYILAYLTYLPVIWHHNKTRKVDPDRLSPESRLWWVLYLAPLLSIGLFGFSWTSLGPPQVHWIAPLIFTTIVGMANYAIYKSSIDYMIAAYGPYAASATGGNDLARDFLAGIAALYSHPFYENVGGEDRHLIYPSTILACLAVAVIIPIYIFYWKGPQIRLKSRFAQELEKARQARMQKRRSTIGEQGGLQGGHVEKV</sequence>
<dbReference type="InterPro" id="IPR036259">
    <property type="entry name" value="MFS_trans_sf"/>
</dbReference>
<comment type="caution">
    <text evidence="8">The sequence shown here is derived from an EMBL/GenBank/DDBJ whole genome shotgun (WGS) entry which is preliminary data.</text>
</comment>
<dbReference type="InterPro" id="IPR020846">
    <property type="entry name" value="MFS_dom"/>
</dbReference>
<protein>
    <recommendedName>
        <fullName evidence="7">Major facilitator superfamily (MFS) profile domain-containing protein</fullName>
    </recommendedName>
</protein>
<feature type="transmembrane region" description="Helical" evidence="6">
    <location>
        <begin position="230"/>
        <end position="249"/>
    </location>
</feature>
<dbReference type="GO" id="GO:0005886">
    <property type="term" value="C:plasma membrane"/>
    <property type="evidence" value="ECO:0007669"/>
    <property type="project" value="TreeGrafter"/>
</dbReference>
<reference evidence="8" key="1">
    <citation type="submission" date="2020-02" db="EMBL/GenBank/DDBJ databases">
        <authorList>
            <person name="Palmer J.M."/>
        </authorList>
    </citation>
    <scope>NUCLEOTIDE SEQUENCE</scope>
    <source>
        <strain evidence="8">EPUS1.4</strain>
        <tissue evidence="8">Thallus</tissue>
    </source>
</reference>
<dbReference type="GO" id="GO:0022857">
    <property type="term" value="F:transmembrane transporter activity"/>
    <property type="evidence" value="ECO:0007669"/>
    <property type="project" value="InterPro"/>
</dbReference>